<dbReference type="InterPro" id="IPR011990">
    <property type="entry name" value="TPR-like_helical_dom_sf"/>
</dbReference>
<evidence type="ECO:0000256" key="1">
    <source>
        <dbReference type="ARBA" id="ARBA00022737"/>
    </source>
</evidence>
<evidence type="ECO:0000259" key="3">
    <source>
        <dbReference type="Pfam" id="PF14432"/>
    </source>
</evidence>
<dbReference type="NCBIfam" id="TIGR00756">
    <property type="entry name" value="PPR"/>
    <property type="match status" value="3"/>
</dbReference>
<dbReference type="AlphaFoldDB" id="A0A426YM48"/>
<dbReference type="GO" id="GO:0009451">
    <property type="term" value="P:RNA modification"/>
    <property type="evidence" value="ECO:0007669"/>
    <property type="project" value="InterPro"/>
</dbReference>
<dbReference type="PANTHER" id="PTHR47926:SF367">
    <property type="entry name" value="DYW DOMAIN-CONTAINING PROTEIN"/>
    <property type="match status" value="1"/>
</dbReference>
<comment type="caution">
    <text evidence="4">The sequence shown here is derived from an EMBL/GenBank/DDBJ whole genome shotgun (WGS) entry which is preliminary data.</text>
</comment>
<evidence type="ECO:0000313" key="4">
    <source>
        <dbReference type="EMBL" id="RRT52795.1"/>
    </source>
</evidence>
<feature type="repeat" description="PPR" evidence="2">
    <location>
        <begin position="219"/>
        <end position="253"/>
    </location>
</feature>
<sequence length="690" mass="76745">MTSRKHFNPFRNKSISVLSFLMRFGPSKRSAAAFKPRFSLTSDAGLRHRHHPILSRLPTSPSLPHILQAHARLLVVGLAAHRASLAHLLALCAALSAPAPPRYFRLLYAAIARPNVFASNNLLRCLARSDCDAARDALPFYAHMRRAGIPTNNYTFPFLLQACSRDPVSGEGTQVHSHAVKCGLEEDLYVRNAFISFYSSCGELNHARRVFDEFPGQRDLVSWNAMLAGYARAGRTDVAQELFDRMPERDPISWSTMIMGYVESGALEKGLGLFRELVGKGLTVNEATLVTVLSASAQLGLLEVGQFIHSTIRSMDFPFTVALGTALVDMYAKCGCIELSRHTFEEMKQRDVFTWNAMICGLAAHGLGKEALELFQRFLGEEGLRPTGVTFVGVLNACSRAGLVAEGRRCFELMVEEYGIEAETEHYGCMVDLLGRAGLVREAYELIRGMSMAADPVLWGILLGACKVHGLVDLGVSIGNKLIELEPEHDGHYVLLAGVYARANRWEDVVKVRRSMAAHRGTSKVAGWSLIEAHGTVHKFVAGDKGHKDSVEIYRTLEVVTMRLTEEAGYSPDVSAVLHDIGEEEKVHAIKEHSERLAIAFGLMVVERGRPIRIVKNLRACGDCHEFTKMVTKVFEREIVVNLLKTFQNLEWLVLDQELEHAEKQVNVIQKHLEGETVEMPLEFDVETER</sequence>
<dbReference type="Gene3D" id="1.25.40.10">
    <property type="entry name" value="Tetratricopeptide repeat domain"/>
    <property type="match status" value="4"/>
</dbReference>
<keyword evidence="1" id="KW-0677">Repeat</keyword>
<dbReference type="Proteomes" id="UP000287651">
    <property type="component" value="Unassembled WGS sequence"/>
</dbReference>
<dbReference type="PROSITE" id="PS51375">
    <property type="entry name" value="PPR"/>
    <property type="match status" value="2"/>
</dbReference>
<proteinExistence type="predicted"/>
<dbReference type="GO" id="GO:0003723">
    <property type="term" value="F:RNA binding"/>
    <property type="evidence" value="ECO:0007669"/>
    <property type="project" value="InterPro"/>
</dbReference>
<organism evidence="4 5">
    <name type="scientific">Ensete ventricosum</name>
    <name type="common">Abyssinian banana</name>
    <name type="synonym">Musa ensete</name>
    <dbReference type="NCBI Taxonomy" id="4639"/>
    <lineage>
        <taxon>Eukaryota</taxon>
        <taxon>Viridiplantae</taxon>
        <taxon>Streptophyta</taxon>
        <taxon>Embryophyta</taxon>
        <taxon>Tracheophyta</taxon>
        <taxon>Spermatophyta</taxon>
        <taxon>Magnoliopsida</taxon>
        <taxon>Liliopsida</taxon>
        <taxon>Zingiberales</taxon>
        <taxon>Musaceae</taxon>
        <taxon>Ensete</taxon>
    </lineage>
</organism>
<dbReference type="InterPro" id="IPR032867">
    <property type="entry name" value="DYW_dom"/>
</dbReference>
<dbReference type="InterPro" id="IPR046848">
    <property type="entry name" value="E_motif"/>
</dbReference>
<dbReference type="FunFam" id="1.25.40.10:FF:000242">
    <property type="entry name" value="Pentatricopeptide repeat-containing protein"/>
    <property type="match status" value="1"/>
</dbReference>
<feature type="domain" description="DYW" evidence="3">
    <location>
        <begin position="569"/>
        <end position="647"/>
    </location>
</feature>
<reference evidence="4 5" key="1">
    <citation type="journal article" date="2014" name="Agronomy (Basel)">
        <title>A Draft Genome Sequence for Ensete ventricosum, the Drought-Tolerant Tree Against Hunger.</title>
        <authorList>
            <person name="Harrison J."/>
            <person name="Moore K.A."/>
            <person name="Paszkiewicz K."/>
            <person name="Jones T."/>
            <person name="Grant M."/>
            <person name="Ambacheew D."/>
            <person name="Muzemil S."/>
            <person name="Studholme D.J."/>
        </authorList>
    </citation>
    <scope>NUCLEOTIDE SEQUENCE [LARGE SCALE GENOMIC DNA]</scope>
</reference>
<accession>A0A426YM48</accession>
<dbReference type="Pfam" id="PF14432">
    <property type="entry name" value="DYW_deaminase"/>
    <property type="match status" value="1"/>
</dbReference>
<dbReference type="Pfam" id="PF01535">
    <property type="entry name" value="PPR"/>
    <property type="match status" value="6"/>
</dbReference>
<evidence type="ECO:0000313" key="5">
    <source>
        <dbReference type="Proteomes" id="UP000287651"/>
    </source>
</evidence>
<gene>
    <name evidence="4" type="ORF">B296_00024971</name>
</gene>
<name>A0A426YM48_ENSVE</name>
<dbReference type="EMBL" id="AMZH03011483">
    <property type="protein sequence ID" value="RRT52795.1"/>
    <property type="molecule type" value="Genomic_DNA"/>
</dbReference>
<feature type="repeat" description="PPR" evidence="2">
    <location>
        <begin position="351"/>
        <end position="386"/>
    </location>
</feature>
<evidence type="ECO:0000256" key="2">
    <source>
        <dbReference type="PROSITE-ProRule" id="PRU00708"/>
    </source>
</evidence>
<dbReference type="GO" id="GO:0008270">
    <property type="term" value="F:zinc ion binding"/>
    <property type="evidence" value="ECO:0007669"/>
    <property type="project" value="InterPro"/>
</dbReference>
<protein>
    <recommendedName>
        <fullName evidence="3">DYW domain-containing protein</fullName>
    </recommendedName>
</protein>
<dbReference type="InterPro" id="IPR046960">
    <property type="entry name" value="PPR_At4g14850-like_plant"/>
</dbReference>
<dbReference type="Pfam" id="PF20431">
    <property type="entry name" value="E_motif"/>
    <property type="match status" value="1"/>
</dbReference>
<dbReference type="PANTHER" id="PTHR47926">
    <property type="entry name" value="PENTATRICOPEPTIDE REPEAT-CONTAINING PROTEIN"/>
    <property type="match status" value="1"/>
</dbReference>
<dbReference type="InterPro" id="IPR002885">
    <property type="entry name" value="PPR_rpt"/>
</dbReference>